<accession>A0A1Q8S5F6</accession>
<gene>
    <name evidence="2" type="ORF">CCHL11_00760</name>
</gene>
<dbReference type="OrthoDB" id="3490397at2759"/>
<name>A0A1Q8S5F6_9PEZI</name>
<evidence type="ECO:0000313" key="3">
    <source>
        <dbReference type="Proteomes" id="UP000186583"/>
    </source>
</evidence>
<comment type="caution">
    <text evidence="2">The sequence shown here is derived from an EMBL/GenBank/DDBJ whole genome shotgun (WGS) entry which is preliminary data.</text>
</comment>
<proteinExistence type="predicted"/>
<dbReference type="EMBL" id="MPGH01000017">
    <property type="protein sequence ID" value="OLN96650.1"/>
    <property type="molecule type" value="Genomic_DNA"/>
</dbReference>
<sequence>MYASQIFIIVSGIIASASGAAIDIKWGTSRDAAAAKRCQDSTSIPVPEALWTAENYIWGCSPGGCSARFNISAKEGYSQGAPGFNVVCSPIYIQQGWVSCLNPDNSPLPQTSRVLAIWTAGIDRNRQYLGISHVFERQDDGLTWNATANTDFLPVKDMTVDFPVRTLTVIERESEI</sequence>
<reference evidence="2 3" key="1">
    <citation type="submission" date="2016-11" db="EMBL/GenBank/DDBJ databases">
        <title>Draft Genome Assembly of Colletotrichum chlorophyti a pathogen of herbaceous plants.</title>
        <authorList>
            <person name="Gan P."/>
            <person name="Narusaka M."/>
            <person name="Tsushima A."/>
            <person name="Narusaka Y."/>
            <person name="Takano Y."/>
            <person name="Shirasu K."/>
        </authorList>
    </citation>
    <scope>NUCLEOTIDE SEQUENCE [LARGE SCALE GENOMIC DNA]</scope>
    <source>
        <strain evidence="2 3">NTL11</strain>
    </source>
</reference>
<dbReference type="AlphaFoldDB" id="A0A1Q8S5F6"/>
<organism evidence="2 3">
    <name type="scientific">Colletotrichum chlorophyti</name>
    <dbReference type="NCBI Taxonomy" id="708187"/>
    <lineage>
        <taxon>Eukaryota</taxon>
        <taxon>Fungi</taxon>
        <taxon>Dikarya</taxon>
        <taxon>Ascomycota</taxon>
        <taxon>Pezizomycotina</taxon>
        <taxon>Sordariomycetes</taxon>
        <taxon>Hypocreomycetidae</taxon>
        <taxon>Glomerellales</taxon>
        <taxon>Glomerellaceae</taxon>
        <taxon>Colletotrichum</taxon>
    </lineage>
</organism>
<dbReference type="Proteomes" id="UP000186583">
    <property type="component" value="Unassembled WGS sequence"/>
</dbReference>
<feature type="signal peptide" evidence="1">
    <location>
        <begin position="1"/>
        <end position="19"/>
    </location>
</feature>
<keyword evidence="3" id="KW-1185">Reference proteome</keyword>
<evidence type="ECO:0000256" key="1">
    <source>
        <dbReference type="SAM" id="SignalP"/>
    </source>
</evidence>
<feature type="chain" id="PRO_5012163754" evidence="1">
    <location>
        <begin position="20"/>
        <end position="176"/>
    </location>
</feature>
<protein>
    <submittedName>
        <fullName evidence="2">Uncharacterized protein</fullName>
    </submittedName>
</protein>
<evidence type="ECO:0000313" key="2">
    <source>
        <dbReference type="EMBL" id="OLN96650.1"/>
    </source>
</evidence>
<keyword evidence="1" id="KW-0732">Signal</keyword>